<dbReference type="InterPro" id="IPR046348">
    <property type="entry name" value="SIS_dom_sf"/>
</dbReference>
<dbReference type="Proteomes" id="UP000757900">
    <property type="component" value="Unassembled WGS sequence"/>
</dbReference>
<dbReference type="SUPFAM" id="SSF53697">
    <property type="entry name" value="SIS domain"/>
    <property type="match status" value="1"/>
</dbReference>
<dbReference type="InterPro" id="IPR000281">
    <property type="entry name" value="HTH_RpiR"/>
</dbReference>
<accession>A0A929QS90</accession>
<dbReference type="Pfam" id="PF01380">
    <property type="entry name" value="SIS"/>
    <property type="match status" value="1"/>
</dbReference>
<evidence type="ECO:0000313" key="7">
    <source>
        <dbReference type="Proteomes" id="UP000757900"/>
    </source>
</evidence>
<dbReference type="PANTHER" id="PTHR30514:SF21">
    <property type="entry name" value="RPIR-FAMILY TRANSCRIPTIONAL REGULATOR"/>
    <property type="match status" value="1"/>
</dbReference>
<feature type="domain" description="SIS" evidence="5">
    <location>
        <begin position="112"/>
        <end position="250"/>
    </location>
</feature>
<keyword evidence="3" id="KW-0804">Transcription</keyword>
<organism evidence="6 7">
    <name type="scientific">Abiotrophia defectiva</name>
    <name type="common">Streptococcus defectivus</name>
    <dbReference type="NCBI Taxonomy" id="46125"/>
    <lineage>
        <taxon>Bacteria</taxon>
        <taxon>Bacillati</taxon>
        <taxon>Bacillota</taxon>
        <taxon>Bacilli</taxon>
        <taxon>Lactobacillales</taxon>
        <taxon>Aerococcaceae</taxon>
        <taxon>Abiotrophia</taxon>
    </lineage>
</organism>
<evidence type="ECO:0000259" key="5">
    <source>
        <dbReference type="PROSITE" id="PS51464"/>
    </source>
</evidence>
<dbReference type="GO" id="GO:1901135">
    <property type="term" value="P:carbohydrate derivative metabolic process"/>
    <property type="evidence" value="ECO:0007669"/>
    <property type="project" value="InterPro"/>
</dbReference>
<dbReference type="InterPro" id="IPR036388">
    <property type="entry name" value="WH-like_DNA-bd_sf"/>
</dbReference>
<dbReference type="Pfam" id="PF01418">
    <property type="entry name" value="HTH_6"/>
    <property type="match status" value="1"/>
</dbReference>
<dbReference type="InterPro" id="IPR001347">
    <property type="entry name" value="SIS_dom"/>
</dbReference>
<evidence type="ECO:0000313" key="6">
    <source>
        <dbReference type="EMBL" id="MBF0934264.1"/>
    </source>
</evidence>
<dbReference type="PROSITE" id="PS51071">
    <property type="entry name" value="HTH_RPIR"/>
    <property type="match status" value="1"/>
</dbReference>
<sequence length="255" mass="29084">MFFVNLKAHYEELSVYEQEVIDYLMKQDNIEAQTLKSIGAALHLSASTIVRAGKKLGYATFNELKYDLRRSKESNQEFHHLEASHFDLMKAQLTDEFQRTMALLDQADFESVADRVLAARRVFCVGIGSSYMPMSDFNRKLKLIDVWANDFFEQYSIERIPDIATKEDVIVVFSLGGANKTVNETLLKARQKGTHIVAITSLTHHPLAKLSDQLIQIYDAPKARKKIRSRLMLNLAGTLLFETLLKRQAAQQEQA</sequence>
<proteinExistence type="predicted"/>
<gene>
    <name evidence="6" type="ORF">HXK00_01310</name>
</gene>
<keyword evidence="2" id="KW-0238">DNA-binding</keyword>
<dbReference type="GO" id="GO:0003677">
    <property type="term" value="F:DNA binding"/>
    <property type="evidence" value="ECO:0007669"/>
    <property type="project" value="UniProtKB-KW"/>
</dbReference>
<dbReference type="CDD" id="cd05013">
    <property type="entry name" value="SIS_RpiR"/>
    <property type="match status" value="1"/>
</dbReference>
<feature type="domain" description="HTH rpiR-type" evidence="4">
    <location>
        <begin position="1"/>
        <end position="75"/>
    </location>
</feature>
<dbReference type="InterPro" id="IPR035472">
    <property type="entry name" value="RpiR-like_SIS"/>
</dbReference>
<dbReference type="SUPFAM" id="SSF46689">
    <property type="entry name" value="Homeodomain-like"/>
    <property type="match status" value="1"/>
</dbReference>
<evidence type="ECO:0000259" key="4">
    <source>
        <dbReference type="PROSITE" id="PS51071"/>
    </source>
</evidence>
<dbReference type="PROSITE" id="PS51464">
    <property type="entry name" value="SIS"/>
    <property type="match status" value="1"/>
</dbReference>
<dbReference type="PANTHER" id="PTHR30514">
    <property type="entry name" value="GLUCOKINASE"/>
    <property type="match status" value="1"/>
</dbReference>
<dbReference type="AlphaFoldDB" id="A0A929QS90"/>
<keyword evidence="1" id="KW-0805">Transcription regulation</keyword>
<dbReference type="Gene3D" id="1.10.10.10">
    <property type="entry name" value="Winged helix-like DNA-binding domain superfamily/Winged helix DNA-binding domain"/>
    <property type="match status" value="1"/>
</dbReference>
<dbReference type="EMBL" id="JABZFV010000008">
    <property type="protein sequence ID" value="MBF0934264.1"/>
    <property type="molecule type" value="Genomic_DNA"/>
</dbReference>
<reference evidence="6" key="1">
    <citation type="submission" date="2020-04" db="EMBL/GenBank/DDBJ databases">
        <title>Deep metagenomics examines the oral microbiome during advanced dental caries in children, revealing novel taxa and co-occurrences with host molecules.</title>
        <authorList>
            <person name="Baker J.L."/>
            <person name="Morton J.T."/>
            <person name="Dinis M."/>
            <person name="Alvarez R."/>
            <person name="Tran N.C."/>
            <person name="Knight R."/>
            <person name="Edlund A."/>
        </authorList>
    </citation>
    <scope>NUCLEOTIDE SEQUENCE</scope>
    <source>
        <strain evidence="6">JCVI_23_bin.16</strain>
    </source>
</reference>
<dbReference type="InterPro" id="IPR009057">
    <property type="entry name" value="Homeodomain-like_sf"/>
</dbReference>
<evidence type="ECO:0000256" key="3">
    <source>
        <dbReference type="ARBA" id="ARBA00023163"/>
    </source>
</evidence>
<evidence type="ECO:0000256" key="2">
    <source>
        <dbReference type="ARBA" id="ARBA00023125"/>
    </source>
</evidence>
<comment type="caution">
    <text evidence="6">The sequence shown here is derived from an EMBL/GenBank/DDBJ whole genome shotgun (WGS) entry which is preliminary data.</text>
</comment>
<dbReference type="GO" id="GO:0097367">
    <property type="term" value="F:carbohydrate derivative binding"/>
    <property type="evidence" value="ECO:0007669"/>
    <property type="project" value="InterPro"/>
</dbReference>
<dbReference type="Gene3D" id="3.40.50.10490">
    <property type="entry name" value="Glucose-6-phosphate isomerase like protein, domain 1"/>
    <property type="match status" value="1"/>
</dbReference>
<dbReference type="InterPro" id="IPR047640">
    <property type="entry name" value="RpiR-like"/>
</dbReference>
<protein>
    <submittedName>
        <fullName evidence="6">MurR/RpiR family transcriptional regulator</fullName>
    </submittedName>
</protein>
<evidence type="ECO:0000256" key="1">
    <source>
        <dbReference type="ARBA" id="ARBA00023015"/>
    </source>
</evidence>
<name>A0A929QS90_ABIDE</name>
<dbReference type="GO" id="GO:0003700">
    <property type="term" value="F:DNA-binding transcription factor activity"/>
    <property type="evidence" value="ECO:0007669"/>
    <property type="project" value="InterPro"/>
</dbReference>